<proteinExistence type="inferred from homology"/>
<evidence type="ECO:0000256" key="2">
    <source>
        <dbReference type="ARBA" id="ARBA00022763"/>
    </source>
</evidence>
<comment type="subunit">
    <text evidence="6">Homotetramer. Forms an RuvA(8)-RuvB(12)-Holliday junction (HJ) complex. HJ DNA is sandwiched between 2 RuvA tetramers; dsDNA enters through RuvA and exits via RuvB. An RuvB hexamer assembles on each DNA strand where it exits the tetramer. Each RuvB hexamer is contacted by two RuvA subunits (via domain III) on 2 adjacent RuvB subunits; this complex drives branch migration. In the full resolvosome a probable DNA-RuvA(4)-RuvB(12)-RuvC(2) complex forms which resolves the HJ.</text>
</comment>
<dbReference type="NCBIfam" id="TIGR00084">
    <property type="entry name" value="ruvA"/>
    <property type="match status" value="1"/>
</dbReference>
<dbReference type="HAMAP" id="MF_00031">
    <property type="entry name" value="DNA_HJ_migration_RuvA"/>
    <property type="match status" value="1"/>
</dbReference>
<gene>
    <name evidence="6" type="primary">ruvA</name>
    <name evidence="8" type="ORF">CJJ23_02540</name>
</gene>
<keyword evidence="4 6" id="KW-0233">DNA recombination</keyword>
<keyword evidence="3 6" id="KW-0238">DNA-binding</keyword>
<dbReference type="InterPro" id="IPR010994">
    <property type="entry name" value="RuvA_2-like"/>
</dbReference>
<comment type="similarity">
    <text evidence="6">Belongs to the RuvA family.</text>
</comment>
<evidence type="ECO:0000313" key="9">
    <source>
        <dbReference type="Proteomes" id="UP000216943"/>
    </source>
</evidence>
<dbReference type="SUPFAM" id="SSF47781">
    <property type="entry name" value="RuvA domain 2-like"/>
    <property type="match status" value="1"/>
</dbReference>
<comment type="function">
    <text evidence="6">The RuvA-RuvB-RuvC complex processes Holliday junction (HJ) DNA during genetic recombination and DNA repair, while the RuvA-RuvB complex plays an important role in the rescue of blocked DNA replication forks via replication fork reversal (RFR). RuvA specifically binds to HJ cruciform DNA, conferring on it an open structure. The RuvB hexamer acts as an ATP-dependent pump, pulling dsDNA into and through the RuvAB complex. HJ branch migration allows RuvC to scan DNA until it finds its consensus sequence, where it cleaves and resolves the cruciform DNA.</text>
</comment>
<keyword evidence="1 6" id="KW-0963">Cytoplasm</keyword>
<keyword evidence="2 6" id="KW-0227">DNA damage</keyword>
<dbReference type="GO" id="GO:0005737">
    <property type="term" value="C:cytoplasm"/>
    <property type="evidence" value="ECO:0007669"/>
    <property type="project" value="UniProtKB-SubCell"/>
</dbReference>
<evidence type="ECO:0000256" key="4">
    <source>
        <dbReference type="ARBA" id="ARBA00023172"/>
    </source>
</evidence>
<dbReference type="GO" id="GO:0005524">
    <property type="term" value="F:ATP binding"/>
    <property type="evidence" value="ECO:0007669"/>
    <property type="project" value="InterPro"/>
</dbReference>
<comment type="domain">
    <text evidence="6">Has three domains with a flexible linker between the domains II and III and assumes an 'L' shape. Domain III is highly mobile and contacts RuvB.</text>
</comment>
<feature type="domain" description="Holliday junction DNA helicase RuvA C-terminal" evidence="7">
    <location>
        <begin position="154"/>
        <end position="192"/>
    </location>
</feature>
<evidence type="ECO:0000256" key="5">
    <source>
        <dbReference type="ARBA" id="ARBA00023204"/>
    </source>
</evidence>
<keyword evidence="5 6" id="KW-0234">DNA repair</keyword>
<dbReference type="EMBL" id="NQNY01000007">
    <property type="protein sequence ID" value="PAK21297.1"/>
    <property type="molecule type" value="Genomic_DNA"/>
</dbReference>
<evidence type="ECO:0000259" key="7">
    <source>
        <dbReference type="Pfam" id="PF07499"/>
    </source>
</evidence>
<dbReference type="GO" id="GO:0048476">
    <property type="term" value="C:Holliday junction resolvase complex"/>
    <property type="evidence" value="ECO:0007669"/>
    <property type="project" value="UniProtKB-UniRule"/>
</dbReference>
<dbReference type="OrthoDB" id="5293449at2"/>
<dbReference type="GO" id="GO:0009379">
    <property type="term" value="C:Holliday junction helicase complex"/>
    <property type="evidence" value="ECO:0007669"/>
    <property type="project" value="InterPro"/>
</dbReference>
<comment type="caution">
    <text evidence="6">Lacks conserved residue(s) required for the propagation of feature annotation.</text>
</comment>
<dbReference type="Gene3D" id="1.10.150.20">
    <property type="entry name" value="5' to 3' exonuclease, C-terminal subdomain"/>
    <property type="match status" value="1"/>
</dbReference>
<comment type="subcellular location">
    <subcellularLocation>
        <location evidence="6">Cytoplasm</location>
    </subcellularLocation>
</comment>
<dbReference type="GO" id="GO:0000400">
    <property type="term" value="F:four-way junction DNA binding"/>
    <property type="evidence" value="ECO:0007669"/>
    <property type="project" value="UniProtKB-UniRule"/>
</dbReference>
<evidence type="ECO:0000256" key="3">
    <source>
        <dbReference type="ARBA" id="ARBA00023125"/>
    </source>
</evidence>
<dbReference type="GO" id="GO:0009378">
    <property type="term" value="F:four-way junction helicase activity"/>
    <property type="evidence" value="ECO:0007669"/>
    <property type="project" value="InterPro"/>
</dbReference>
<dbReference type="Pfam" id="PF07499">
    <property type="entry name" value="RuvA_C"/>
    <property type="match status" value="1"/>
</dbReference>
<evidence type="ECO:0000313" key="8">
    <source>
        <dbReference type="EMBL" id="PAK21297.1"/>
    </source>
</evidence>
<dbReference type="Proteomes" id="UP000216943">
    <property type="component" value="Unassembled WGS sequence"/>
</dbReference>
<dbReference type="RefSeq" id="WP_095334804.1">
    <property type="nucleotide sequence ID" value="NZ_NQNY01000007.1"/>
</dbReference>
<accession>A0A269TIT2</accession>
<protein>
    <recommendedName>
        <fullName evidence="6">Holliday junction branch migration complex subunit RuvA</fullName>
    </recommendedName>
</protein>
<comment type="caution">
    <text evidence="8">The sequence shown here is derived from an EMBL/GenBank/DDBJ whole genome shotgun (WGS) entry which is preliminary data.</text>
</comment>
<sequence>MILYKFGKIVHQNGENIIYEAAENAYSIKVNPNSKWALDVSSKLYIYEHRTEYSEQLYGFKTFRERVLFADLISISGIGPKIAFSILNEGWEKVAAMIVEKNIDLLSVIPYVNAKVANTIIFTLEKKMLKMIDRENAREQINVMTTSQQEINELETSLKVLGYQKRQIKYALDHIDAGGSLEELIERAIVAISQAPEFRN</sequence>
<reference evidence="9" key="1">
    <citation type="submission" date="2017-08" db="EMBL/GenBank/DDBJ databases">
        <authorList>
            <person name="Alvarez-Ponce D."/>
            <person name="Weitzman C.L."/>
            <person name="Tillett R.L."/>
            <person name="Sandmeier F.C."/>
            <person name="Tracy C.R."/>
        </authorList>
    </citation>
    <scope>NUCLEOTIDE SEQUENCE [LARGE SCALE GENOMIC DNA]</scope>
    <source>
        <strain evidence="9">723</strain>
    </source>
</reference>
<evidence type="ECO:0000256" key="6">
    <source>
        <dbReference type="HAMAP-Rule" id="MF_00031"/>
    </source>
</evidence>
<dbReference type="AlphaFoldDB" id="A0A269TIT2"/>
<dbReference type="InterPro" id="IPR011114">
    <property type="entry name" value="RuvA_C"/>
</dbReference>
<organism evidence="8 9">
    <name type="scientific">Mycoplasmopsis agassizii</name>
    <dbReference type="NCBI Taxonomy" id="33922"/>
    <lineage>
        <taxon>Bacteria</taxon>
        <taxon>Bacillati</taxon>
        <taxon>Mycoplasmatota</taxon>
        <taxon>Mycoplasmoidales</taxon>
        <taxon>Metamycoplasmataceae</taxon>
        <taxon>Mycoplasmopsis</taxon>
    </lineage>
</organism>
<feature type="region of interest" description="Domain III" evidence="6">
    <location>
        <begin position="146"/>
        <end position="200"/>
    </location>
</feature>
<dbReference type="GO" id="GO:0006310">
    <property type="term" value="P:DNA recombination"/>
    <property type="evidence" value="ECO:0007669"/>
    <property type="project" value="UniProtKB-UniRule"/>
</dbReference>
<evidence type="ECO:0000256" key="1">
    <source>
        <dbReference type="ARBA" id="ARBA00022490"/>
    </source>
</evidence>
<dbReference type="GO" id="GO:0006281">
    <property type="term" value="P:DNA repair"/>
    <property type="evidence" value="ECO:0007669"/>
    <property type="project" value="UniProtKB-UniRule"/>
</dbReference>
<dbReference type="Pfam" id="PF14520">
    <property type="entry name" value="HHH_5"/>
    <property type="match status" value="1"/>
</dbReference>
<dbReference type="InterPro" id="IPR000085">
    <property type="entry name" value="RuvA"/>
</dbReference>
<name>A0A269TIT2_9BACT</name>